<dbReference type="AlphaFoldDB" id="A0AAD6TJY8"/>
<reference evidence="2" key="1">
    <citation type="submission" date="2023-03" db="EMBL/GenBank/DDBJ databases">
        <title>Massive genome expansion in bonnet fungi (Mycena s.s.) driven by repeated elements and novel gene families across ecological guilds.</title>
        <authorList>
            <consortium name="Lawrence Berkeley National Laboratory"/>
            <person name="Harder C.B."/>
            <person name="Miyauchi S."/>
            <person name="Viragh M."/>
            <person name="Kuo A."/>
            <person name="Thoen E."/>
            <person name="Andreopoulos B."/>
            <person name="Lu D."/>
            <person name="Skrede I."/>
            <person name="Drula E."/>
            <person name="Henrissat B."/>
            <person name="Morin E."/>
            <person name="Kohler A."/>
            <person name="Barry K."/>
            <person name="LaButti K."/>
            <person name="Morin E."/>
            <person name="Salamov A."/>
            <person name="Lipzen A."/>
            <person name="Mereny Z."/>
            <person name="Hegedus B."/>
            <person name="Baldrian P."/>
            <person name="Stursova M."/>
            <person name="Weitz H."/>
            <person name="Taylor A."/>
            <person name="Grigoriev I.V."/>
            <person name="Nagy L.G."/>
            <person name="Martin F."/>
            <person name="Kauserud H."/>
        </authorList>
    </citation>
    <scope>NUCLEOTIDE SEQUENCE</scope>
    <source>
        <strain evidence="2">CBHHK173m</strain>
    </source>
</reference>
<feature type="compositionally biased region" description="Low complexity" evidence="1">
    <location>
        <begin position="229"/>
        <end position="242"/>
    </location>
</feature>
<accession>A0AAD6TJY8</accession>
<sequence>MATGPTFTGYGTSTATAIDFLKDVRLGFSGRGMKDPEKLEEVGDRFRHASPADVWFKAATFTTWKDFEKAFETRFAGIAPITKPRPQLLAELAGMRMVLEDLAADYVLVDGAKVLPLAAFCAKLNEAVMGATAGAEAEGVWNFFSGLPAPLRLAMGSVPVTWDDMLAALGQIPQAAVDVAVEGHKHRRELEATVREMDRMLRATRISPASASPTVPQTAARIHNTPAPAAANAGANTTNANAGAGGGARGATRGREPIGMGSDAQKAQLRALLEGCIARQPPDTPDGLVRYNSQMTEWASKNGHIAPDAVSIWTTGYPLKPGTAVPCCGECWRCGTYTSGVPHRVCPKPLVPVLERKFRAYCGTWLGRVNVSPAAVHVVEVVEEVEGVPWYQGTDDANTPADGSDF</sequence>
<dbReference type="EMBL" id="JARJCN010000229">
    <property type="protein sequence ID" value="KAJ7062436.1"/>
    <property type="molecule type" value="Genomic_DNA"/>
</dbReference>
<name>A0AAD6TJY8_9AGAR</name>
<gene>
    <name evidence="2" type="ORF">B0H15DRAFT_958802</name>
</gene>
<keyword evidence="3" id="KW-1185">Reference proteome</keyword>
<feature type="region of interest" description="Disordered" evidence="1">
    <location>
        <begin position="229"/>
        <end position="264"/>
    </location>
</feature>
<evidence type="ECO:0000256" key="1">
    <source>
        <dbReference type="SAM" id="MobiDB-lite"/>
    </source>
</evidence>
<evidence type="ECO:0000313" key="3">
    <source>
        <dbReference type="Proteomes" id="UP001222325"/>
    </source>
</evidence>
<evidence type="ECO:0000313" key="2">
    <source>
        <dbReference type="EMBL" id="KAJ7062436.1"/>
    </source>
</evidence>
<protein>
    <submittedName>
        <fullName evidence="2">Uncharacterized protein</fullName>
    </submittedName>
</protein>
<comment type="caution">
    <text evidence="2">The sequence shown here is derived from an EMBL/GenBank/DDBJ whole genome shotgun (WGS) entry which is preliminary data.</text>
</comment>
<organism evidence="2 3">
    <name type="scientific">Mycena belliarum</name>
    <dbReference type="NCBI Taxonomy" id="1033014"/>
    <lineage>
        <taxon>Eukaryota</taxon>
        <taxon>Fungi</taxon>
        <taxon>Dikarya</taxon>
        <taxon>Basidiomycota</taxon>
        <taxon>Agaricomycotina</taxon>
        <taxon>Agaricomycetes</taxon>
        <taxon>Agaricomycetidae</taxon>
        <taxon>Agaricales</taxon>
        <taxon>Marasmiineae</taxon>
        <taxon>Mycenaceae</taxon>
        <taxon>Mycena</taxon>
    </lineage>
</organism>
<proteinExistence type="predicted"/>
<dbReference type="Proteomes" id="UP001222325">
    <property type="component" value="Unassembled WGS sequence"/>
</dbReference>